<dbReference type="Pfam" id="PF06985">
    <property type="entry name" value="HET"/>
    <property type="match status" value="1"/>
</dbReference>
<accession>A0AAN7AH05</accession>
<sequence>MTMAVSSAPCDNNNATSVDNPIYHPLPLQSHLRETRVVYLESGLWNDTISCRLETVALGVKPRYEALSYVWGDSSETMPILLNGHIIKVGANLASALRHLRSTTHDRPLWADAVCIDQRNIRERNEQVALMRDIYSQSQGVIIWLGDKTDWAHSQQSEQTLPCVWMSGYDETWPSSVASDPNDQSKIATFHSEVKDYYRLPFALRQSLRIDNVMGTYCLINQLAQNRHINSDEIPLLGNHDAFHKIIDSLRNLMSRPWWMRQWVIQEVVLPPTATVYMGKFVAPWGMFAHAARNYDYHRKVCCQSHYVHLHGNDIRTLELFSKTVVELDDLRQSWQMILKDNVSNLGVMRISLRQLLWQFRNRETSDARDKVFALFPLVNHWGKHIAMYPEYRWTPQEIYRVTVEKIITIDESLLVLMGSTDKRLPGLSTWVPDWTSQPPKFELERLERMVLFKSSGSEKLEARFMGELYLELSGVRFDRITAVSETMKYDEEHETLGIFASWYNLFSSTQKADSDYVAGGTRLEAYWRTLCLDTCRSLGKEEVSLDKGQRYRRCSPEYVRDCMELWMDRNGLPLVASAHNGQEAVANSTGPRSTSSTGLNNENGDYHGSPDIETHRDEPRRPITELTKHENLNFVAVDFAITSATIQRKLFFTQKGYIGLGPENMKEGDGVYVFAGGHTPFVVRDGGQRVVPYIGEQLCRELIGDCYAHGIMDGELVTRGESVWEKLYLM</sequence>
<proteinExistence type="predicted"/>
<evidence type="ECO:0000313" key="3">
    <source>
        <dbReference type="EMBL" id="KAK4185617.1"/>
    </source>
</evidence>
<reference evidence="3" key="2">
    <citation type="submission" date="2023-05" db="EMBL/GenBank/DDBJ databases">
        <authorList>
            <consortium name="Lawrence Berkeley National Laboratory"/>
            <person name="Steindorff A."/>
            <person name="Hensen N."/>
            <person name="Bonometti L."/>
            <person name="Westerberg I."/>
            <person name="Brannstrom I.O."/>
            <person name="Guillou S."/>
            <person name="Cros-Aarteil S."/>
            <person name="Calhoun S."/>
            <person name="Haridas S."/>
            <person name="Kuo A."/>
            <person name="Mondo S."/>
            <person name="Pangilinan J."/>
            <person name="Riley R."/>
            <person name="Labutti K."/>
            <person name="Andreopoulos B."/>
            <person name="Lipzen A."/>
            <person name="Chen C."/>
            <person name="Yanf M."/>
            <person name="Daum C."/>
            <person name="Ng V."/>
            <person name="Clum A."/>
            <person name="Ohm R."/>
            <person name="Martin F."/>
            <person name="Silar P."/>
            <person name="Natvig D."/>
            <person name="Lalanne C."/>
            <person name="Gautier V."/>
            <person name="Ament-Velasquez S.L."/>
            <person name="Kruys A."/>
            <person name="Hutchinson M.I."/>
            <person name="Powell A.J."/>
            <person name="Barry K."/>
            <person name="Miller A.N."/>
            <person name="Grigoriev I.V."/>
            <person name="Debuchy R."/>
            <person name="Gladieux P."/>
            <person name="Thoren M.H."/>
            <person name="Johannesson H."/>
        </authorList>
    </citation>
    <scope>NUCLEOTIDE SEQUENCE</scope>
    <source>
        <strain evidence="3">PSN309</strain>
    </source>
</reference>
<keyword evidence="4" id="KW-1185">Reference proteome</keyword>
<dbReference type="AlphaFoldDB" id="A0AAN7AH05"/>
<dbReference type="Proteomes" id="UP001302126">
    <property type="component" value="Unassembled WGS sequence"/>
</dbReference>
<feature type="region of interest" description="Disordered" evidence="1">
    <location>
        <begin position="583"/>
        <end position="618"/>
    </location>
</feature>
<protein>
    <submittedName>
        <fullName evidence="3">Heterokaryon incompatibility protein-domain-containing protein</fullName>
    </submittedName>
</protein>
<evidence type="ECO:0000256" key="1">
    <source>
        <dbReference type="SAM" id="MobiDB-lite"/>
    </source>
</evidence>
<name>A0AAN7AH05_9PEZI</name>
<dbReference type="PANTHER" id="PTHR24148">
    <property type="entry name" value="ANKYRIN REPEAT DOMAIN-CONTAINING PROTEIN 39 HOMOLOG-RELATED"/>
    <property type="match status" value="1"/>
</dbReference>
<dbReference type="EMBL" id="MU864444">
    <property type="protein sequence ID" value="KAK4185617.1"/>
    <property type="molecule type" value="Genomic_DNA"/>
</dbReference>
<feature type="domain" description="Heterokaryon incompatibility" evidence="2">
    <location>
        <begin position="64"/>
        <end position="267"/>
    </location>
</feature>
<gene>
    <name evidence="3" type="ORF">QBC35DRAFT_298765</name>
</gene>
<comment type="caution">
    <text evidence="3">The sequence shown here is derived from an EMBL/GenBank/DDBJ whole genome shotgun (WGS) entry which is preliminary data.</text>
</comment>
<dbReference type="PANTHER" id="PTHR24148:SF64">
    <property type="entry name" value="HETEROKARYON INCOMPATIBILITY DOMAIN-CONTAINING PROTEIN"/>
    <property type="match status" value="1"/>
</dbReference>
<evidence type="ECO:0000313" key="4">
    <source>
        <dbReference type="Proteomes" id="UP001302126"/>
    </source>
</evidence>
<dbReference type="InterPro" id="IPR010730">
    <property type="entry name" value="HET"/>
</dbReference>
<feature type="compositionally biased region" description="Basic and acidic residues" evidence="1">
    <location>
        <begin position="605"/>
        <end position="618"/>
    </location>
</feature>
<organism evidence="3 4">
    <name type="scientific">Podospora australis</name>
    <dbReference type="NCBI Taxonomy" id="1536484"/>
    <lineage>
        <taxon>Eukaryota</taxon>
        <taxon>Fungi</taxon>
        <taxon>Dikarya</taxon>
        <taxon>Ascomycota</taxon>
        <taxon>Pezizomycotina</taxon>
        <taxon>Sordariomycetes</taxon>
        <taxon>Sordariomycetidae</taxon>
        <taxon>Sordariales</taxon>
        <taxon>Podosporaceae</taxon>
        <taxon>Podospora</taxon>
    </lineage>
</organism>
<feature type="compositionally biased region" description="Polar residues" evidence="1">
    <location>
        <begin position="586"/>
        <end position="604"/>
    </location>
</feature>
<dbReference type="InterPro" id="IPR052895">
    <property type="entry name" value="HetReg/Transcr_Mod"/>
</dbReference>
<evidence type="ECO:0000259" key="2">
    <source>
        <dbReference type="Pfam" id="PF06985"/>
    </source>
</evidence>
<reference evidence="3" key="1">
    <citation type="journal article" date="2023" name="Mol. Phylogenet. Evol.">
        <title>Genome-scale phylogeny and comparative genomics of the fungal order Sordariales.</title>
        <authorList>
            <person name="Hensen N."/>
            <person name="Bonometti L."/>
            <person name="Westerberg I."/>
            <person name="Brannstrom I.O."/>
            <person name="Guillou S."/>
            <person name="Cros-Aarteil S."/>
            <person name="Calhoun S."/>
            <person name="Haridas S."/>
            <person name="Kuo A."/>
            <person name="Mondo S."/>
            <person name="Pangilinan J."/>
            <person name="Riley R."/>
            <person name="LaButti K."/>
            <person name="Andreopoulos B."/>
            <person name="Lipzen A."/>
            <person name="Chen C."/>
            <person name="Yan M."/>
            <person name="Daum C."/>
            <person name="Ng V."/>
            <person name="Clum A."/>
            <person name="Steindorff A."/>
            <person name="Ohm R.A."/>
            <person name="Martin F."/>
            <person name="Silar P."/>
            <person name="Natvig D.O."/>
            <person name="Lalanne C."/>
            <person name="Gautier V."/>
            <person name="Ament-Velasquez S.L."/>
            <person name="Kruys A."/>
            <person name="Hutchinson M.I."/>
            <person name="Powell A.J."/>
            <person name="Barry K."/>
            <person name="Miller A.N."/>
            <person name="Grigoriev I.V."/>
            <person name="Debuchy R."/>
            <person name="Gladieux P."/>
            <person name="Hiltunen Thoren M."/>
            <person name="Johannesson H."/>
        </authorList>
    </citation>
    <scope>NUCLEOTIDE SEQUENCE</scope>
    <source>
        <strain evidence="3">PSN309</strain>
    </source>
</reference>
<dbReference type="Pfam" id="PF26639">
    <property type="entry name" value="Het-6_barrel"/>
    <property type="match status" value="1"/>
</dbReference>